<dbReference type="AlphaFoldDB" id="A0A1M6R484"/>
<evidence type="ECO:0000313" key="2">
    <source>
        <dbReference type="Proteomes" id="UP000184130"/>
    </source>
</evidence>
<proteinExistence type="predicted"/>
<sequence length="33" mass="3765">MHNRSVTDEGSALDVYATLQYRIEFAQTLHNLA</sequence>
<gene>
    <name evidence="1" type="ORF">SAMN05216463_10170</name>
</gene>
<name>A0A1M6R484_XYLRU</name>
<evidence type="ECO:0000313" key="1">
    <source>
        <dbReference type="EMBL" id="SHK27138.1"/>
    </source>
</evidence>
<dbReference type="Proteomes" id="UP000184130">
    <property type="component" value="Unassembled WGS sequence"/>
</dbReference>
<dbReference type="EMBL" id="FRBD01000001">
    <property type="protein sequence ID" value="SHK27138.1"/>
    <property type="molecule type" value="Genomic_DNA"/>
</dbReference>
<protein>
    <submittedName>
        <fullName evidence="1">Uncharacterized protein</fullName>
    </submittedName>
</protein>
<reference evidence="1 2" key="1">
    <citation type="submission" date="2016-11" db="EMBL/GenBank/DDBJ databases">
        <authorList>
            <person name="Jaros S."/>
            <person name="Januszkiewicz K."/>
            <person name="Wedrychowicz H."/>
        </authorList>
    </citation>
    <scope>NUCLEOTIDE SEQUENCE [LARGE SCALE GENOMIC DNA]</scope>
    <source>
        <strain evidence="1 2">KHT3</strain>
    </source>
</reference>
<organism evidence="1 2">
    <name type="scientific">Xylanibacter ruminicola</name>
    <name type="common">Prevotella ruminicola</name>
    <dbReference type="NCBI Taxonomy" id="839"/>
    <lineage>
        <taxon>Bacteria</taxon>
        <taxon>Pseudomonadati</taxon>
        <taxon>Bacteroidota</taxon>
        <taxon>Bacteroidia</taxon>
        <taxon>Bacteroidales</taxon>
        <taxon>Prevotellaceae</taxon>
        <taxon>Xylanibacter</taxon>
    </lineage>
</organism>
<accession>A0A1M6R484</accession>